<dbReference type="PANTHER" id="PTHR16777:SF2">
    <property type="entry name" value="PROTEIN ECT2"/>
    <property type="match status" value="1"/>
</dbReference>
<dbReference type="PANTHER" id="PTHR16777">
    <property type="entry name" value="PROTEIN ECT2"/>
    <property type="match status" value="1"/>
</dbReference>
<dbReference type="Proteomes" id="UP000271162">
    <property type="component" value="Unassembled WGS sequence"/>
</dbReference>
<dbReference type="InterPro" id="IPR026817">
    <property type="entry name" value="Ect2"/>
</dbReference>
<evidence type="ECO:0000259" key="1">
    <source>
        <dbReference type="PROSITE" id="PS50010"/>
    </source>
</evidence>
<dbReference type="AlphaFoldDB" id="A0A0N4YA41"/>
<keyword evidence="3" id="KW-1185">Reference proteome</keyword>
<organism evidence="4">
    <name type="scientific">Nippostrongylus brasiliensis</name>
    <name type="common">Rat hookworm</name>
    <dbReference type="NCBI Taxonomy" id="27835"/>
    <lineage>
        <taxon>Eukaryota</taxon>
        <taxon>Metazoa</taxon>
        <taxon>Ecdysozoa</taxon>
        <taxon>Nematoda</taxon>
        <taxon>Chromadorea</taxon>
        <taxon>Rhabditida</taxon>
        <taxon>Rhabditina</taxon>
        <taxon>Rhabditomorpha</taxon>
        <taxon>Strongyloidea</taxon>
        <taxon>Heligmosomidae</taxon>
        <taxon>Nippostrongylus</taxon>
    </lineage>
</organism>
<dbReference type="GO" id="GO:0005096">
    <property type="term" value="F:GTPase activator activity"/>
    <property type="evidence" value="ECO:0007669"/>
    <property type="project" value="InterPro"/>
</dbReference>
<evidence type="ECO:0000313" key="3">
    <source>
        <dbReference type="Proteomes" id="UP000271162"/>
    </source>
</evidence>
<name>A0A0N4YA41_NIPBR</name>
<dbReference type="Pfam" id="PF00621">
    <property type="entry name" value="RhoGEF"/>
    <property type="match status" value="1"/>
</dbReference>
<dbReference type="WBParaSite" id="NBR_0001322801-mRNA-1">
    <property type="protein sequence ID" value="NBR_0001322801-mRNA-1"/>
    <property type="gene ID" value="NBR_0001322801"/>
</dbReference>
<proteinExistence type="predicted"/>
<dbReference type="GO" id="GO:0005085">
    <property type="term" value="F:guanyl-nucleotide exchange factor activity"/>
    <property type="evidence" value="ECO:0007669"/>
    <property type="project" value="InterPro"/>
</dbReference>
<reference evidence="4" key="1">
    <citation type="submission" date="2016-04" db="UniProtKB">
        <authorList>
            <consortium name="WormBaseParasite"/>
        </authorList>
    </citation>
    <scope>IDENTIFICATION</scope>
</reference>
<dbReference type="GO" id="GO:0005634">
    <property type="term" value="C:nucleus"/>
    <property type="evidence" value="ECO:0007669"/>
    <property type="project" value="InterPro"/>
</dbReference>
<sequence length="425" mass="48209">MIGLYAPTRATKGRNSSRRLEIVQIKVKDALLERVAKNKPVMKEATIKQIFGKIKPIVEIHERICSELKDLMDNFDEKGRHIAEIWKNVSYELLRIYPAYTNYCDMARLMFVSECEKNAKLRSFIEELEKDPAFNRQKIADIMVIPVQRLAGVKLLLEKLQKKSARRQRVAIQSAIDKVSDVLSQSNTIRMNSDKYMASLSLFAQVDSIPVKLVKSSNDMIISVDGRLLCGTEKLDIKDNTKIKLVLFKDATVLGCGTALVASKGYDTTPRSFPDAERSASGQSTIADRWKRAFGTNTILLLENQRGAERYRLTSRWLRHNGMMTFAEVPTECQAILKRELTEKGYITEELDEVSTPVRNGVKHMAQMFGLGNMSEVFHSRSTTVKKAKIDGHLTLHFQSNLEDPPGFGHLNSTPVRRRLVYPAE</sequence>
<gene>
    <name evidence="2" type="ORF">NBR_LOCUS13229</name>
</gene>
<dbReference type="InterPro" id="IPR000219">
    <property type="entry name" value="DH_dom"/>
</dbReference>
<evidence type="ECO:0000313" key="4">
    <source>
        <dbReference type="WBParaSite" id="NBR_0001322801-mRNA-1"/>
    </source>
</evidence>
<feature type="domain" description="DH" evidence="1">
    <location>
        <begin position="18"/>
        <end position="189"/>
    </location>
</feature>
<dbReference type="GO" id="GO:0000281">
    <property type="term" value="P:mitotic cytokinesis"/>
    <property type="evidence" value="ECO:0007669"/>
    <property type="project" value="TreeGrafter"/>
</dbReference>
<dbReference type="Gene3D" id="1.20.900.10">
    <property type="entry name" value="Dbl homology (DH) domain"/>
    <property type="match status" value="1"/>
</dbReference>
<dbReference type="InterPro" id="IPR035899">
    <property type="entry name" value="DBL_dom_sf"/>
</dbReference>
<dbReference type="SUPFAM" id="SSF48065">
    <property type="entry name" value="DBL homology domain (DH-domain)"/>
    <property type="match status" value="1"/>
</dbReference>
<accession>A0A0N4YA41</accession>
<protein>
    <submittedName>
        <fullName evidence="4">Protein ECT2 (inferred by orthology to a human protein)</fullName>
    </submittedName>
</protein>
<reference evidence="2 3" key="2">
    <citation type="submission" date="2018-11" db="EMBL/GenBank/DDBJ databases">
        <authorList>
            <consortium name="Pathogen Informatics"/>
        </authorList>
    </citation>
    <scope>NUCLEOTIDE SEQUENCE [LARGE SCALE GENOMIC DNA]</scope>
</reference>
<dbReference type="GO" id="GO:0005938">
    <property type="term" value="C:cell cortex"/>
    <property type="evidence" value="ECO:0007669"/>
    <property type="project" value="TreeGrafter"/>
</dbReference>
<dbReference type="GO" id="GO:2000431">
    <property type="term" value="P:regulation of cytokinesis, actomyosin contractile ring assembly"/>
    <property type="evidence" value="ECO:0007669"/>
    <property type="project" value="InterPro"/>
</dbReference>
<dbReference type="GO" id="GO:0007399">
    <property type="term" value="P:nervous system development"/>
    <property type="evidence" value="ECO:0007669"/>
    <property type="project" value="TreeGrafter"/>
</dbReference>
<dbReference type="EMBL" id="UYSL01020977">
    <property type="protein sequence ID" value="VDL76818.1"/>
    <property type="molecule type" value="Genomic_DNA"/>
</dbReference>
<evidence type="ECO:0000313" key="2">
    <source>
        <dbReference type="EMBL" id="VDL76818.1"/>
    </source>
</evidence>
<dbReference type="PROSITE" id="PS50010">
    <property type="entry name" value="DH_2"/>
    <property type="match status" value="1"/>
</dbReference>
<dbReference type="STRING" id="27835.A0A0N4YA41"/>
<dbReference type="SMART" id="SM00325">
    <property type="entry name" value="RhoGEF"/>
    <property type="match status" value="1"/>
</dbReference>